<feature type="region of interest" description="Disordered" evidence="1">
    <location>
        <begin position="1"/>
        <end position="31"/>
    </location>
</feature>
<feature type="non-terminal residue" evidence="2">
    <location>
        <position position="1"/>
    </location>
</feature>
<keyword evidence="3" id="KW-1185">Reference proteome</keyword>
<feature type="compositionally biased region" description="Basic and acidic residues" evidence="1">
    <location>
        <begin position="95"/>
        <end position="110"/>
    </location>
</feature>
<feature type="region of interest" description="Disordered" evidence="1">
    <location>
        <begin position="95"/>
        <end position="123"/>
    </location>
</feature>
<dbReference type="Proteomes" id="UP000625711">
    <property type="component" value="Unassembled WGS sequence"/>
</dbReference>
<evidence type="ECO:0000313" key="3">
    <source>
        <dbReference type="Proteomes" id="UP000625711"/>
    </source>
</evidence>
<evidence type="ECO:0000256" key="1">
    <source>
        <dbReference type="SAM" id="MobiDB-lite"/>
    </source>
</evidence>
<protein>
    <submittedName>
        <fullName evidence="2">Uncharacterized protein</fullName>
    </submittedName>
</protein>
<name>A0A834IFB5_RHYFE</name>
<comment type="caution">
    <text evidence="2">The sequence shown here is derived from an EMBL/GenBank/DDBJ whole genome shotgun (WGS) entry which is preliminary data.</text>
</comment>
<accession>A0A834IFB5</accession>
<proteinExistence type="predicted"/>
<organism evidence="2 3">
    <name type="scientific">Rhynchophorus ferrugineus</name>
    <name type="common">Red palm weevil</name>
    <name type="synonym">Curculio ferrugineus</name>
    <dbReference type="NCBI Taxonomy" id="354439"/>
    <lineage>
        <taxon>Eukaryota</taxon>
        <taxon>Metazoa</taxon>
        <taxon>Ecdysozoa</taxon>
        <taxon>Arthropoda</taxon>
        <taxon>Hexapoda</taxon>
        <taxon>Insecta</taxon>
        <taxon>Pterygota</taxon>
        <taxon>Neoptera</taxon>
        <taxon>Endopterygota</taxon>
        <taxon>Coleoptera</taxon>
        <taxon>Polyphaga</taxon>
        <taxon>Cucujiformia</taxon>
        <taxon>Curculionidae</taxon>
        <taxon>Dryophthorinae</taxon>
        <taxon>Rhynchophorus</taxon>
    </lineage>
</organism>
<sequence>RNFPLENTISPPPPPIRHRRPDCRGTELKRNHRRFDRTAIWPNKSHRRLESRYLQFGPANPNIKIFPPLNVRGNTCRADGKSSLLPSKLRWKTRNEEGDARLLERSTRKEEEEEEDDEKKIYRPRARHKLPLGYVIQKI</sequence>
<dbReference type="EMBL" id="JAACXV010000706">
    <property type="protein sequence ID" value="KAF7277578.1"/>
    <property type="molecule type" value="Genomic_DNA"/>
</dbReference>
<dbReference type="AlphaFoldDB" id="A0A834IFB5"/>
<evidence type="ECO:0000313" key="2">
    <source>
        <dbReference type="EMBL" id="KAF7277578.1"/>
    </source>
</evidence>
<gene>
    <name evidence="2" type="ORF">GWI33_006541</name>
</gene>
<reference evidence="2" key="1">
    <citation type="submission" date="2020-08" db="EMBL/GenBank/DDBJ databases">
        <title>Genome sequencing and assembly of the red palm weevil Rhynchophorus ferrugineus.</title>
        <authorList>
            <person name="Dias G.B."/>
            <person name="Bergman C.M."/>
            <person name="Manee M."/>
        </authorList>
    </citation>
    <scope>NUCLEOTIDE SEQUENCE</scope>
    <source>
        <strain evidence="2">AA-2017</strain>
        <tissue evidence="2">Whole larva</tissue>
    </source>
</reference>